<keyword evidence="2" id="KW-1185">Reference proteome</keyword>
<name>A0A139X932_9CYAN</name>
<dbReference type="EMBL" id="ANNX02000023">
    <property type="protein sequence ID" value="KYC41197.1"/>
    <property type="molecule type" value="Genomic_DNA"/>
</dbReference>
<sequence>MTFSTYCEKSGLKNKLYFIIKETSNYKYLIIFLKNSSTVDREKVYQKPYVAGFILTYVYFQKQNIVL</sequence>
<dbReference type="AlphaFoldDB" id="A0A139X932"/>
<organism evidence="1 2">
    <name type="scientific">Scytonema hofmannii PCC 7110</name>
    <dbReference type="NCBI Taxonomy" id="128403"/>
    <lineage>
        <taxon>Bacteria</taxon>
        <taxon>Bacillati</taxon>
        <taxon>Cyanobacteriota</taxon>
        <taxon>Cyanophyceae</taxon>
        <taxon>Nostocales</taxon>
        <taxon>Scytonemataceae</taxon>
        <taxon>Scytonema</taxon>
    </lineage>
</organism>
<comment type="caution">
    <text evidence="1">The sequence shown here is derived from an EMBL/GenBank/DDBJ whole genome shotgun (WGS) entry which is preliminary data.</text>
</comment>
<dbReference type="Proteomes" id="UP000076925">
    <property type="component" value="Unassembled WGS sequence"/>
</dbReference>
<evidence type="ECO:0000313" key="1">
    <source>
        <dbReference type="EMBL" id="KYC41197.1"/>
    </source>
</evidence>
<gene>
    <name evidence="1" type="ORF">WA1_03680</name>
</gene>
<protein>
    <submittedName>
        <fullName evidence="1">Uncharacterized protein</fullName>
    </submittedName>
</protein>
<accession>A0A139X932</accession>
<evidence type="ECO:0000313" key="2">
    <source>
        <dbReference type="Proteomes" id="UP000076925"/>
    </source>
</evidence>
<reference evidence="1 2" key="1">
    <citation type="journal article" date="2013" name="Genome Biol. Evol.">
        <title>Genomes of Stigonematalean cyanobacteria (subsection V) and the evolution of oxygenic photosynthesis from prokaryotes to plastids.</title>
        <authorList>
            <person name="Dagan T."/>
            <person name="Roettger M."/>
            <person name="Stucken K."/>
            <person name="Landan G."/>
            <person name="Koch R."/>
            <person name="Major P."/>
            <person name="Gould S.B."/>
            <person name="Goremykin V.V."/>
            <person name="Rippka R."/>
            <person name="Tandeau de Marsac N."/>
            <person name="Gugger M."/>
            <person name="Lockhart P.J."/>
            <person name="Allen J.F."/>
            <person name="Brune I."/>
            <person name="Maus I."/>
            <person name="Puhler A."/>
            <person name="Martin W.F."/>
        </authorList>
    </citation>
    <scope>NUCLEOTIDE SEQUENCE [LARGE SCALE GENOMIC DNA]</scope>
    <source>
        <strain evidence="1 2">PCC 7110</strain>
    </source>
</reference>
<proteinExistence type="predicted"/>